<feature type="domain" description="DUF7402" evidence="7">
    <location>
        <begin position="31"/>
        <end position="164"/>
    </location>
</feature>
<dbReference type="Gene3D" id="1.20.1050.60">
    <property type="entry name" value="alpha-1,2-mannosidase"/>
    <property type="match status" value="1"/>
</dbReference>
<evidence type="ECO:0000256" key="1">
    <source>
        <dbReference type="ARBA" id="ARBA00001913"/>
    </source>
</evidence>
<reference evidence="8 9" key="1">
    <citation type="journal article" date="2023" name="Int. J. Syst. Evol. Microbiol.">
        <title>Winogradskyella bathintestinalis sp. nov., isolated from the intestine of the deep-sea loosejaw dragonfish, Malacosteus niger.</title>
        <authorList>
            <person name="Uniacke-Lowe S."/>
            <person name="Johnson C.N."/>
            <person name="Stanton C."/>
            <person name="Hill C."/>
            <person name="Ross P."/>
        </authorList>
    </citation>
    <scope>NUCLEOTIDE SEQUENCE [LARGE SCALE GENOMIC DNA]</scope>
    <source>
        <strain evidence="8 9">APC 3343</strain>
    </source>
</reference>
<protein>
    <submittedName>
        <fullName evidence="8">GH92 family glycosyl hydrolase</fullName>
        <ecNumber evidence="8">3.2.1.-</ecNumber>
    </submittedName>
</protein>
<evidence type="ECO:0000256" key="3">
    <source>
        <dbReference type="ARBA" id="ARBA00022837"/>
    </source>
</evidence>
<evidence type="ECO:0000313" key="8">
    <source>
        <dbReference type="EMBL" id="MDN3493535.1"/>
    </source>
</evidence>
<dbReference type="InterPro" id="IPR055826">
    <property type="entry name" value="DUF7402"/>
</dbReference>
<evidence type="ECO:0000313" key="9">
    <source>
        <dbReference type="Proteomes" id="UP001231197"/>
    </source>
</evidence>
<dbReference type="Gene3D" id="3.30.2080.10">
    <property type="entry name" value="GH92 mannosidase domain"/>
    <property type="match status" value="1"/>
</dbReference>
<name>A0ABT7ZWZ7_9FLAO</name>
<keyword evidence="8" id="KW-0378">Hydrolase</keyword>
<dbReference type="InterPro" id="IPR050883">
    <property type="entry name" value="PNGase"/>
</dbReference>
<dbReference type="Pfam" id="PF17678">
    <property type="entry name" value="Glyco_hydro_92N"/>
    <property type="match status" value="1"/>
</dbReference>
<dbReference type="Pfam" id="PF24135">
    <property type="entry name" value="DUF7402"/>
    <property type="match status" value="1"/>
</dbReference>
<dbReference type="Gene3D" id="1.20.1610.10">
    <property type="entry name" value="alpha-1,2-mannosidases domains"/>
    <property type="match status" value="1"/>
</dbReference>
<keyword evidence="4" id="KW-0732">Signal</keyword>
<dbReference type="Proteomes" id="UP001231197">
    <property type="component" value="Unassembled WGS sequence"/>
</dbReference>
<keyword evidence="9" id="KW-1185">Reference proteome</keyword>
<dbReference type="SUPFAM" id="SSF49785">
    <property type="entry name" value="Galactose-binding domain-like"/>
    <property type="match status" value="1"/>
</dbReference>
<comment type="caution">
    <text evidence="8">The sequence shown here is derived from an EMBL/GenBank/DDBJ whole genome shotgun (WGS) entry which is preliminary data.</text>
</comment>
<dbReference type="Gene3D" id="2.70.98.10">
    <property type="match status" value="1"/>
</dbReference>
<dbReference type="PANTHER" id="PTHR12143">
    <property type="entry name" value="PEPTIDE N-GLYCANASE PNGASE -RELATED"/>
    <property type="match status" value="1"/>
</dbReference>
<evidence type="ECO:0000259" key="5">
    <source>
        <dbReference type="Pfam" id="PF07971"/>
    </source>
</evidence>
<dbReference type="SUPFAM" id="SSF48208">
    <property type="entry name" value="Six-hairpin glycosidases"/>
    <property type="match status" value="1"/>
</dbReference>
<dbReference type="InterPro" id="IPR014718">
    <property type="entry name" value="GH-type_carb-bd"/>
</dbReference>
<dbReference type="Gene3D" id="2.60.120.260">
    <property type="entry name" value="Galactose-binding domain-like"/>
    <property type="match status" value="1"/>
</dbReference>
<feature type="domain" description="Glycosyl hydrolase family 92" evidence="5">
    <location>
        <begin position="434"/>
        <end position="917"/>
    </location>
</feature>
<dbReference type="PANTHER" id="PTHR12143:SF39">
    <property type="entry name" value="SECRETED PROTEIN"/>
    <property type="match status" value="1"/>
</dbReference>
<dbReference type="NCBIfam" id="TIGR01180">
    <property type="entry name" value="aman2_put"/>
    <property type="match status" value="1"/>
</dbReference>
<dbReference type="InterPro" id="IPR008979">
    <property type="entry name" value="Galactose-bd-like_sf"/>
</dbReference>
<dbReference type="RefSeq" id="WP_290207196.1">
    <property type="nucleotide sequence ID" value="NZ_JASDDK010000004.1"/>
</dbReference>
<dbReference type="InterPro" id="IPR008928">
    <property type="entry name" value="6-hairpin_glycosidase_sf"/>
</dbReference>
<keyword evidence="8" id="KW-0326">Glycosidase</keyword>
<dbReference type="InterPro" id="IPR041371">
    <property type="entry name" value="GH92_N"/>
</dbReference>
<comment type="subunit">
    <text evidence="2">Monomer.</text>
</comment>
<proteinExistence type="predicted"/>
<dbReference type="Pfam" id="PF07971">
    <property type="entry name" value="Glyco_hydro_92"/>
    <property type="match status" value="1"/>
</dbReference>
<evidence type="ECO:0000256" key="2">
    <source>
        <dbReference type="ARBA" id="ARBA00011245"/>
    </source>
</evidence>
<evidence type="ECO:0000259" key="7">
    <source>
        <dbReference type="Pfam" id="PF24135"/>
    </source>
</evidence>
<dbReference type="InterPro" id="IPR012939">
    <property type="entry name" value="Glyco_hydro_92"/>
</dbReference>
<gene>
    <name evidence="8" type="ORF">QMA06_12460</name>
</gene>
<evidence type="ECO:0000256" key="4">
    <source>
        <dbReference type="SAM" id="SignalP"/>
    </source>
</evidence>
<keyword evidence="3" id="KW-0106">Calcium</keyword>
<feature type="signal peptide" evidence="4">
    <location>
        <begin position="1"/>
        <end position="27"/>
    </location>
</feature>
<dbReference type="InterPro" id="IPR005887">
    <property type="entry name" value="GH92_a_mannosidase_put"/>
</dbReference>
<comment type="cofactor">
    <cofactor evidence="1">
        <name>Ca(2+)</name>
        <dbReference type="ChEBI" id="CHEBI:29108"/>
    </cofactor>
</comment>
<sequence length="928" mass="104589">MLYYINRNAIKVLCVLLLTFSTNFLLATPHNIAPKAKVTVSTAEANYPASNVIDGVIRLDGNGEWACEGYKRAWGETRLPWIQLDWEASQAINKIVLYDRPSYDEHTAGGKLKFSDGSEITITAIPNNGAAKLVEFPTKKVTWVRFVVTDGEGFNLGLSEIEVFPALESTTDFVSKVNPFIESAKGRYFFFTPAARPMGMMAAAPVTRNKNQYGGGYNYNSTEVLGFGNVHGWCLSGIQIMPTTGNIDPTKGAQAWKSNFSHDDEIAMPGYQRLYLEDHNVWTELTSTKRTTMYRFKYTSDSEKANILTNLGGYLGNATMINADVKKVGNTELEGSFDSSGRFWGGPEDVKIFFVIKFDKPFKSMDGWNEKENLRDIKSLKGTPKMTRRDSIVFPGVTQSYWDAPTTGVSANYSVKAGDQIQMKIAISYTSVENARENMETEAPHWNFDTYKNESFDIWNNTLSKIEVKGGTENQQTKFYTDLWHILLGRHILNDVNGEYPDYTQGERYANFTKAKLKVRKLPMDKDGNAKFNMYNFDALWLTQWNLNIIWGLAWPEIMDDFSASLVQYAENGGLLPRGAIAGGYSYIMTGTPASNLIASTMLKNLMTKVDKEKAYQLTKQNHMPGGMMGDNPEEVQFYIDNGYCPGNAGKTLEWAFQDWSLAQMAKKLNKSEDYNTFLKRSKTWTLLFNKELNLVLPKDANGEWMHHDPLNGSGWIESNSWQGTWQVSHDIATLSKEMGGNDKLSEMLNFAFQQAEPEDFVFGYSSGYVSYANQPGCSNAHVFNHVGKPWLTQYWVRKVNEQAYGGVTPDEGYGGHDEDQGQMSGVSALMSIGLFSLTGNNDIEPRYELTSPVFDEVKIKLNNNYYQGKEFIITTKNNSAENMYIQSATLNSKSLDTYWFLHKDYQKGGELEIVLGPKPNKDWGKEK</sequence>
<organism evidence="8 9">
    <name type="scientific">Winogradskyella bathintestinalis</name>
    <dbReference type="NCBI Taxonomy" id="3035208"/>
    <lineage>
        <taxon>Bacteria</taxon>
        <taxon>Pseudomonadati</taxon>
        <taxon>Bacteroidota</taxon>
        <taxon>Flavobacteriia</taxon>
        <taxon>Flavobacteriales</taxon>
        <taxon>Flavobacteriaceae</taxon>
        <taxon>Winogradskyella</taxon>
    </lineage>
</organism>
<accession>A0ABT7ZWZ7</accession>
<feature type="chain" id="PRO_5045762069" evidence="4">
    <location>
        <begin position="28"/>
        <end position="928"/>
    </location>
</feature>
<feature type="domain" description="Glycosyl hydrolase family 92 N-terminal" evidence="6">
    <location>
        <begin position="177"/>
        <end position="428"/>
    </location>
</feature>
<dbReference type="EMBL" id="JASDDK010000004">
    <property type="protein sequence ID" value="MDN3493535.1"/>
    <property type="molecule type" value="Genomic_DNA"/>
</dbReference>
<dbReference type="GO" id="GO:0016798">
    <property type="term" value="F:hydrolase activity, acting on glycosyl bonds"/>
    <property type="evidence" value="ECO:0007669"/>
    <property type="project" value="UniProtKB-KW"/>
</dbReference>
<evidence type="ECO:0000259" key="6">
    <source>
        <dbReference type="Pfam" id="PF17678"/>
    </source>
</evidence>
<dbReference type="EC" id="3.2.1.-" evidence="8"/>